<dbReference type="Proteomes" id="UP000659654">
    <property type="component" value="Unassembled WGS sequence"/>
</dbReference>
<dbReference type="PANTHER" id="PTHR24413">
    <property type="entry name" value="SPECKLE-TYPE POZ PROTEIN"/>
    <property type="match status" value="1"/>
</dbReference>
<keyword evidence="6" id="KW-1185">Reference proteome</keyword>
<name>A0A1I7RZ18_BURXY</name>
<dbReference type="EMBL" id="CAJFDI010000003">
    <property type="protein sequence ID" value="CAD5220663.1"/>
    <property type="molecule type" value="Genomic_DNA"/>
</dbReference>
<dbReference type="Proteomes" id="UP000582659">
    <property type="component" value="Unassembled WGS sequence"/>
</dbReference>
<dbReference type="SMART" id="SM00225">
    <property type="entry name" value="BTB"/>
    <property type="match status" value="1"/>
</dbReference>
<organism evidence="5 7">
    <name type="scientific">Bursaphelenchus xylophilus</name>
    <name type="common">Pinewood nematode worm</name>
    <name type="synonym">Aphelenchoides xylophilus</name>
    <dbReference type="NCBI Taxonomy" id="6326"/>
    <lineage>
        <taxon>Eukaryota</taxon>
        <taxon>Metazoa</taxon>
        <taxon>Ecdysozoa</taxon>
        <taxon>Nematoda</taxon>
        <taxon>Chromadorea</taxon>
        <taxon>Rhabditida</taxon>
        <taxon>Tylenchina</taxon>
        <taxon>Tylenchomorpha</taxon>
        <taxon>Aphelenchoidea</taxon>
        <taxon>Aphelenchoididae</taxon>
        <taxon>Bursaphelenchus</taxon>
    </lineage>
</organism>
<accession>A0A1I7RZ18</accession>
<dbReference type="InterPro" id="IPR008974">
    <property type="entry name" value="TRAF-like"/>
</dbReference>
<dbReference type="Gene3D" id="3.30.710.10">
    <property type="entry name" value="Potassium Channel Kv1.1, Chain A"/>
    <property type="match status" value="1"/>
</dbReference>
<feature type="domain" description="MATH" evidence="3">
    <location>
        <begin position="287"/>
        <end position="417"/>
    </location>
</feature>
<dbReference type="Gene3D" id="1.25.40.420">
    <property type="match status" value="1"/>
</dbReference>
<dbReference type="SMR" id="A0A1I7RZ18"/>
<gene>
    <name evidence="4" type="ORF">BXYJ_LOCUS6291</name>
</gene>
<dbReference type="Pfam" id="PF00651">
    <property type="entry name" value="BTB"/>
    <property type="match status" value="1"/>
</dbReference>
<dbReference type="SUPFAM" id="SSF49599">
    <property type="entry name" value="TRAF domain-like"/>
    <property type="match status" value="1"/>
</dbReference>
<dbReference type="PROSITE" id="PS50144">
    <property type="entry name" value="MATH"/>
    <property type="match status" value="1"/>
</dbReference>
<sequence length="635" mass="70705">MPPHCRCSPSLGGAKRGLTAPHSAFDPEPKEEATKRGKWSDNWVGAERSATKGGSSRKDTVHPGSSLSESEPLMTVADREWLAVEVQGQRWSSLTTSVGFAFGPAHSALRRAKNKAFGVEPRVGGAWGDPTAPCTRNLPPKCVFDLFPSLFSAEKWSIRVAVDVALCFPAVLVIITGSEGSEDPAFILAKIIGFPAQSAERSRGSKRAWPYHVGFPSTATSMPVASTSYPATNELRTVQESAVSEGQRSASPSSFNNCEPDQNNVVETSQYECQADNWCCTQVNVIKFSYLWTINNFSYCHEELGEVLKSSTFGSSHNDKMRWCLRINPKGLDEESKDFLSLYLLLVQSDKSDVRAKFKFSILNADREESKAMESQRAYKFVQSKDWGFKKFIRREYLLNEENGLLPDDRLSIFCEVSIVTDAVNITGHHTQLPQIAIPPSTLSEDYSALFTEGICTDCEIVVEDKVIKAHKAILASRSEVFRAMFTHPTTEKDRNKVFIDDLDAETVRGMLHFIYGDNVPDLDYLAIKLMSAADKYQLKRLKQMCEWSLCNALSTSNVCQILVHADLHCAEQLKGRCIAFINQNSLTIVDTEGWKVLARDYGTLLAQVYKAMATQHMPIAQFTAPPKAKRVRYV</sequence>
<feature type="region of interest" description="Disordered" evidence="1">
    <location>
        <begin position="1"/>
        <end position="71"/>
    </location>
</feature>
<dbReference type="WBParaSite" id="BXY_0598600.1">
    <property type="protein sequence ID" value="BXY_0598600.1"/>
    <property type="gene ID" value="BXY_0598600"/>
</dbReference>
<feature type="compositionally biased region" description="Basic and acidic residues" evidence="1">
    <location>
        <begin position="25"/>
        <end position="39"/>
    </location>
</feature>
<dbReference type="Gene3D" id="2.60.210.10">
    <property type="entry name" value="Apoptosis, Tumor Necrosis Factor Receptor Associated Protein 2, Chain A"/>
    <property type="match status" value="1"/>
</dbReference>
<dbReference type="EMBL" id="CAJFCV020000003">
    <property type="protein sequence ID" value="CAG9106948.1"/>
    <property type="molecule type" value="Genomic_DNA"/>
</dbReference>
<proteinExistence type="predicted"/>
<evidence type="ECO:0000259" key="3">
    <source>
        <dbReference type="PROSITE" id="PS50144"/>
    </source>
</evidence>
<dbReference type="eggNOG" id="KOG1987">
    <property type="taxonomic scope" value="Eukaryota"/>
</dbReference>
<feature type="domain" description="BTB" evidence="2">
    <location>
        <begin position="457"/>
        <end position="520"/>
    </location>
</feature>
<evidence type="ECO:0000313" key="7">
    <source>
        <dbReference type="WBParaSite" id="BXY_0598600.1"/>
    </source>
</evidence>
<dbReference type="AlphaFoldDB" id="A0A1I7RZ18"/>
<evidence type="ECO:0000313" key="4">
    <source>
        <dbReference type="EMBL" id="CAD5220663.1"/>
    </source>
</evidence>
<reference evidence="7" key="1">
    <citation type="submission" date="2016-11" db="UniProtKB">
        <authorList>
            <consortium name="WormBaseParasite"/>
        </authorList>
    </citation>
    <scope>IDENTIFICATION</scope>
</reference>
<evidence type="ECO:0000313" key="5">
    <source>
        <dbReference type="Proteomes" id="UP000095284"/>
    </source>
</evidence>
<dbReference type="InterPro" id="IPR002083">
    <property type="entry name" value="MATH/TRAF_dom"/>
</dbReference>
<evidence type="ECO:0000259" key="2">
    <source>
        <dbReference type="PROSITE" id="PS50097"/>
    </source>
</evidence>
<evidence type="ECO:0000256" key="1">
    <source>
        <dbReference type="SAM" id="MobiDB-lite"/>
    </source>
</evidence>
<evidence type="ECO:0000313" key="6">
    <source>
        <dbReference type="Proteomes" id="UP000659654"/>
    </source>
</evidence>
<reference evidence="4" key="2">
    <citation type="submission" date="2020-09" db="EMBL/GenBank/DDBJ databases">
        <authorList>
            <person name="Kikuchi T."/>
        </authorList>
    </citation>
    <scope>NUCLEOTIDE SEQUENCE</scope>
    <source>
        <strain evidence="4">Ka4C1</strain>
    </source>
</reference>
<dbReference type="SUPFAM" id="SSF54695">
    <property type="entry name" value="POZ domain"/>
    <property type="match status" value="1"/>
</dbReference>
<dbReference type="InterPro" id="IPR011333">
    <property type="entry name" value="SKP1/BTB/POZ_sf"/>
</dbReference>
<dbReference type="GO" id="GO:0030163">
    <property type="term" value="P:protein catabolic process"/>
    <property type="evidence" value="ECO:0007669"/>
    <property type="project" value="UniProtKB-ARBA"/>
</dbReference>
<protein>
    <submittedName>
        <fullName evidence="4">(pine wood nematode) hypothetical protein</fullName>
    </submittedName>
</protein>
<dbReference type="Proteomes" id="UP000095284">
    <property type="component" value="Unplaced"/>
</dbReference>
<dbReference type="SMART" id="SM00061">
    <property type="entry name" value="MATH"/>
    <property type="match status" value="1"/>
</dbReference>
<dbReference type="Pfam" id="PF22486">
    <property type="entry name" value="MATH_2"/>
    <property type="match status" value="1"/>
</dbReference>
<dbReference type="OrthoDB" id="6359816at2759"/>
<dbReference type="FunFam" id="2.60.210.10:FF:000003">
    <property type="entry name" value="Speckle-type POZ protein-like a"/>
    <property type="match status" value="1"/>
</dbReference>
<dbReference type="PROSITE" id="PS50097">
    <property type="entry name" value="BTB"/>
    <property type="match status" value="1"/>
</dbReference>
<dbReference type="InterPro" id="IPR000210">
    <property type="entry name" value="BTB/POZ_dom"/>
</dbReference>
<dbReference type="FunFam" id="3.30.710.10:FF:000159">
    <property type="entry name" value="Speckle-type POZ protein B"/>
    <property type="match status" value="1"/>
</dbReference>